<dbReference type="InterPro" id="IPR008794">
    <property type="entry name" value="Pro_racemase_fam"/>
</dbReference>
<organism evidence="3 4">
    <name type="scientific">Tabrizicola oligotrophica</name>
    <dbReference type="NCBI Taxonomy" id="2710650"/>
    <lineage>
        <taxon>Bacteria</taxon>
        <taxon>Pseudomonadati</taxon>
        <taxon>Pseudomonadota</taxon>
        <taxon>Alphaproteobacteria</taxon>
        <taxon>Rhodobacterales</taxon>
        <taxon>Paracoccaceae</taxon>
        <taxon>Tabrizicola</taxon>
    </lineage>
</organism>
<sequence length="343" mass="36659">MRFSRMITVVGLHAEGEPNDVITGGVLDVPGKTMFEKARWLETKGDWLRAFLLHEPRGKVTQCVNLVLPSSHPEAQAGYVIIEPASYPPMSGTNTICTVTALLETGMIPMVEPVTYLTLEAPGGLIRVRAECEGGKVTGVTFRNIPAFVLHRDAMIEVAGHGSLRVDVAYGGMLYVIADAADMGFGIVPDEAADLSRVGELIKAAAAEQLPSVHPENPEIHTVNQTLWAGPLRREGGVLTSRNGVIVSPGRLDRSPCGTGTTARLALLHARGAIAEGERFVHESIIGTRFTGEILASGTTGGLPSVEVAITGRAWITGFKQYVLDPTDPFPEGYTLTDTWPKG</sequence>
<keyword evidence="4" id="KW-1185">Reference proteome</keyword>
<protein>
    <submittedName>
        <fullName evidence="3">Proline racemase family protein</fullName>
    </submittedName>
</protein>
<accession>A0A6M0QTL8</accession>
<dbReference type="PANTHER" id="PTHR33442">
    <property type="entry name" value="TRANS-3-HYDROXY-L-PROLINE DEHYDRATASE"/>
    <property type="match status" value="1"/>
</dbReference>
<evidence type="ECO:0000256" key="1">
    <source>
        <dbReference type="ARBA" id="ARBA00007529"/>
    </source>
</evidence>
<dbReference type="RefSeq" id="WP_164624740.1">
    <property type="nucleotide sequence ID" value="NZ_JAAIVJ010000004.1"/>
</dbReference>
<evidence type="ECO:0000256" key="2">
    <source>
        <dbReference type="PIRSR" id="PIRSR029792-1"/>
    </source>
</evidence>
<dbReference type="SUPFAM" id="SSF54506">
    <property type="entry name" value="Diaminopimelate epimerase-like"/>
    <property type="match status" value="1"/>
</dbReference>
<reference evidence="3 4" key="1">
    <citation type="submission" date="2020-02" db="EMBL/GenBank/DDBJ databases">
        <authorList>
            <person name="Chen W.-M."/>
        </authorList>
    </citation>
    <scope>NUCLEOTIDE SEQUENCE [LARGE SCALE GENOMIC DNA]</scope>
    <source>
        <strain evidence="3 4">KMS-5</strain>
    </source>
</reference>
<proteinExistence type="inferred from homology"/>
<dbReference type="GO" id="GO:0047580">
    <property type="term" value="F:4-hydroxyproline epimerase activity"/>
    <property type="evidence" value="ECO:0007669"/>
    <property type="project" value="TreeGrafter"/>
</dbReference>
<feature type="active site" description="Proton acceptor" evidence="2">
    <location>
        <position position="91"/>
    </location>
</feature>
<dbReference type="PIRSF" id="PIRSF029792">
    <property type="entry name" value="Pro_racemase"/>
    <property type="match status" value="1"/>
</dbReference>
<evidence type="ECO:0000313" key="3">
    <source>
        <dbReference type="EMBL" id="NEY90351.1"/>
    </source>
</evidence>
<dbReference type="Gene3D" id="3.10.310.10">
    <property type="entry name" value="Diaminopimelate Epimerase, Chain A, domain 1"/>
    <property type="match status" value="2"/>
</dbReference>
<dbReference type="Proteomes" id="UP000477782">
    <property type="component" value="Unassembled WGS sequence"/>
</dbReference>
<dbReference type="SFLD" id="SFLDS00028">
    <property type="entry name" value="Proline_Racemase"/>
    <property type="match status" value="1"/>
</dbReference>
<dbReference type="FunFam" id="3.10.310.10:FF:000005">
    <property type="entry name" value="Proline racemase"/>
    <property type="match status" value="1"/>
</dbReference>
<evidence type="ECO:0000313" key="4">
    <source>
        <dbReference type="Proteomes" id="UP000477782"/>
    </source>
</evidence>
<comment type="caution">
    <text evidence="3">The sequence shown here is derived from an EMBL/GenBank/DDBJ whole genome shotgun (WGS) entry which is preliminary data.</text>
</comment>
<comment type="similarity">
    <text evidence="1">Belongs to the proline racemase family.</text>
</comment>
<feature type="active site" description="Proton donor" evidence="2">
    <location>
        <position position="257"/>
    </location>
</feature>
<gene>
    <name evidence="3" type="ORF">G4Z14_08575</name>
</gene>
<dbReference type="PANTHER" id="PTHR33442:SF5">
    <property type="entry name" value="BIFUNCTIONAL TRANS-3-HYDROXY-L-PROLINE DEHYDRATASE_2-EPIMERASE"/>
    <property type="match status" value="1"/>
</dbReference>
<dbReference type="EMBL" id="JAAIVJ010000004">
    <property type="protein sequence ID" value="NEY90351.1"/>
    <property type="molecule type" value="Genomic_DNA"/>
</dbReference>
<name>A0A6M0QTL8_9RHOB</name>
<dbReference type="AlphaFoldDB" id="A0A6M0QTL8"/>
<dbReference type="Pfam" id="PF05544">
    <property type="entry name" value="Pro_racemase"/>
    <property type="match status" value="1"/>
</dbReference>